<dbReference type="SUPFAM" id="SSF51182">
    <property type="entry name" value="RmlC-like cupins"/>
    <property type="match status" value="1"/>
</dbReference>
<sequence>MIQASGRRILVSENSNGRVPLHLRRVVTEHGSQGAARFAQDGAVPRTDIFRTIPGLVSRMIWSTSTSTAIPFNGTDPTPLVTSFVPEPGETRFLVLTFPPDAVFMSPDFDGPAALAENMAVSPGLAERFEPDGKHQTPTVDYGIVLDGEIWMELDGGNETRLRQFDAFVQNGTRHAWRNKSDKPATIAVVLVGARTPDMTDYDDGL</sequence>
<dbReference type="PANTHER" id="PTHR36156:SF2">
    <property type="entry name" value="CUPIN TYPE-2 DOMAIN-CONTAINING PROTEIN"/>
    <property type="match status" value="1"/>
</dbReference>
<dbReference type="InterPro" id="IPR011051">
    <property type="entry name" value="RmlC_Cupin_sf"/>
</dbReference>
<dbReference type="CDD" id="cd02231">
    <property type="entry name" value="cupin_BLL6423-like"/>
    <property type="match status" value="1"/>
</dbReference>
<dbReference type="InterPro" id="IPR013096">
    <property type="entry name" value="Cupin_2"/>
</dbReference>
<proteinExistence type="predicted"/>
<dbReference type="InterPro" id="IPR014710">
    <property type="entry name" value="RmlC-like_jellyroll"/>
</dbReference>
<name>A0A1C9HMT6_RHILT</name>
<dbReference type="PANTHER" id="PTHR36156">
    <property type="entry name" value="SLR2101 PROTEIN"/>
    <property type="match status" value="1"/>
</dbReference>
<dbReference type="InterPro" id="IPR047142">
    <property type="entry name" value="OryJ/VirC-like"/>
</dbReference>
<organism evidence="2">
    <name type="scientific">Rhizobium leguminosarum bv. trifolii</name>
    <dbReference type="NCBI Taxonomy" id="386"/>
    <lineage>
        <taxon>Bacteria</taxon>
        <taxon>Pseudomonadati</taxon>
        <taxon>Pseudomonadota</taxon>
        <taxon>Alphaproteobacteria</taxon>
        <taxon>Hyphomicrobiales</taxon>
        <taxon>Rhizobiaceae</taxon>
        <taxon>Rhizobium/Agrobacterium group</taxon>
        <taxon>Rhizobium</taxon>
    </lineage>
</organism>
<accession>A0A1C9HMT6</accession>
<reference evidence="2" key="1">
    <citation type="journal article" date="2015" name="BMC Genomics">
        <title>Transcriptome profiling of a Rhizobium leguminosarum bv. trifolii rosR mutant reveals the role of the transcriptional regulator RosR in motility, synthesis of cell-surface components, and other cellular processes.</title>
        <authorList>
            <person name="Rachwal K."/>
            <person name="Matczynska E."/>
            <person name="Janczarek M."/>
        </authorList>
    </citation>
    <scope>NUCLEOTIDE SEQUENCE</scope>
    <source>
        <strain evidence="2">Rt24.2</strain>
    </source>
</reference>
<reference evidence="2" key="2">
    <citation type="journal article" date="2016" name="Front. Microbiol.">
        <title>The Regulatory Protein RosR Affects Rhizobium leguminosarum bv. trifolii Protein Profiles, Cell Surface Properties, and Symbiosis with Clover.</title>
        <authorList>
            <person name="Rachwal K."/>
            <person name="Boguszewska A."/>
            <person name="Kopcinska J."/>
            <person name="Karas M."/>
            <person name="Tchorzewski M."/>
            <person name="Janczarek M."/>
        </authorList>
    </citation>
    <scope>NUCLEOTIDE SEQUENCE</scope>
    <source>
        <strain evidence="2">Rt24.2</strain>
    </source>
</reference>
<evidence type="ECO:0000313" key="2">
    <source>
        <dbReference type="EMBL" id="AOO87987.1"/>
    </source>
</evidence>
<protein>
    <submittedName>
        <fullName evidence="2">Cupin</fullName>
    </submittedName>
</protein>
<dbReference type="EMBL" id="KX485623">
    <property type="protein sequence ID" value="AOO87987.1"/>
    <property type="molecule type" value="Genomic_DNA"/>
</dbReference>
<dbReference type="Pfam" id="PF07883">
    <property type="entry name" value="Cupin_2"/>
    <property type="match status" value="1"/>
</dbReference>
<feature type="domain" description="Cupin type-2" evidence="1">
    <location>
        <begin position="134"/>
        <end position="190"/>
    </location>
</feature>
<dbReference type="AlphaFoldDB" id="A0A1C9HMT6"/>
<evidence type="ECO:0000259" key="1">
    <source>
        <dbReference type="Pfam" id="PF07883"/>
    </source>
</evidence>
<dbReference type="Gene3D" id="2.60.120.10">
    <property type="entry name" value="Jelly Rolls"/>
    <property type="match status" value="1"/>
</dbReference>